<evidence type="ECO:0000313" key="2">
    <source>
        <dbReference type="EMBL" id="MQS15239.1"/>
    </source>
</evidence>
<comment type="caution">
    <text evidence="2">The sequence shown here is derived from an EMBL/GenBank/DDBJ whole genome shotgun (WGS) entry which is preliminary data.</text>
</comment>
<dbReference type="Pfam" id="PF13302">
    <property type="entry name" value="Acetyltransf_3"/>
    <property type="match status" value="1"/>
</dbReference>
<dbReference type="InterPro" id="IPR000182">
    <property type="entry name" value="GNAT_dom"/>
</dbReference>
<dbReference type="GO" id="GO:1990189">
    <property type="term" value="F:protein N-terminal-serine acetyltransferase activity"/>
    <property type="evidence" value="ECO:0007669"/>
    <property type="project" value="TreeGrafter"/>
</dbReference>
<protein>
    <submittedName>
        <fullName evidence="2">GNAT family N-acetyltransferase</fullName>
    </submittedName>
</protein>
<dbReference type="Proteomes" id="UP000450000">
    <property type="component" value="Unassembled WGS sequence"/>
</dbReference>
<keyword evidence="3" id="KW-1185">Reference proteome</keyword>
<dbReference type="InterPro" id="IPR016181">
    <property type="entry name" value="Acyl_CoA_acyltransferase"/>
</dbReference>
<dbReference type="SUPFAM" id="SSF55729">
    <property type="entry name" value="Acyl-CoA N-acyltransferases (Nat)"/>
    <property type="match status" value="1"/>
</dbReference>
<dbReference type="PROSITE" id="PS51186">
    <property type="entry name" value="GNAT"/>
    <property type="match status" value="1"/>
</dbReference>
<dbReference type="EMBL" id="WBOF01000001">
    <property type="protein sequence ID" value="MQS15239.1"/>
    <property type="molecule type" value="Genomic_DNA"/>
</dbReference>
<dbReference type="Gene3D" id="3.40.630.30">
    <property type="match status" value="1"/>
</dbReference>
<dbReference type="InterPro" id="IPR051908">
    <property type="entry name" value="Ribosomal_N-acetyltransferase"/>
</dbReference>
<gene>
    <name evidence="2" type="ORF">F7Q99_23960</name>
</gene>
<sequence length="225" mass="24156">MDRPSLFVPTLDAGPFDVRPWRLSDADLLREAAADPYIPLVTTVPGRYDAGSAREFVERQWAKAANGSGYSFAVARRADERAVGFVGLFPQGDGRASIGYWTAASARGQGVAGHALRAVAGWALGELCLARLELHIEPWNVGSLRTAERAGFRREGLLRSHRTIAGERRDMALYALLPADLARHTADLAQQAADAVAGVVAAANSSPLVPHSDHLRHSPARSARC</sequence>
<organism evidence="2 3">
    <name type="scientific">Streptomyces kaniharaensis</name>
    <dbReference type="NCBI Taxonomy" id="212423"/>
    <lineage>
        <taxon>Bacteria</taxon>
        <taxon>Bacillati</taxon>
        <taxon>Actinomycetota</taxon>
        <taxon>Actinomycetes</taxon>
        <taxon>Kitasatosporales</taxon>
        <taxon>Streptomycetaceae</taxon>
        <taxon>Streptomyces</taxon>
    </lineage>
</organism>
<proteinExistence type="predicted"/>
<dbReference type="GO" id="GO:0008999">
    <property type="term" value="F:protein-N-terminal-alanine acetyltransferase activity"/>
    <property type="evidence" value="ECO:0007669"/>
    <property type="project" value="TreeGrafter"/>
</dbReference>
<dbReference type="GO" id="GO:0005737">
    <property type="term" value="C:cytoplasm"/>
    <property type="evidence" value="ECO:0007669"/>
    <property type="project" value="TreeGrafter"/>
</dbReference>
<evidence type="ECO:0000259" key="1">
    <source>
        <dbReference type="PROSITE" id="PS51186"/>
    </source>
</evidence>
<dbReference type="RefSeq" id="WP_153464673.1">
    <property type="nucleotide sequence ID" value="NZ_WBOF01000001.1"/>
</dbReference>
<reference evidence="2 3" key="1">
    <citation type="submission" date="2019-09" db="EMBL/GenBank/DDBJ databases">
        <title>Genome Sequences of Streptomyces kaniharaensis ATCC 21070.</title>
        <authorList>
            <person name="Zhu W."/>
            <person name="De Crecy-Lagard V."/>
            <person name="Richards N.G."/>
        </authorList>
    </citation>
    <scope>NUCLEOTIDE SEQUENCE [LARGE SCALE GENOMIC DNA]</scope>
    <source>
        <strain evidence="2 3">SF-557</strain>
    </source>
</reference>
<dbReference type="PANTHER" id="PTHR43441">
    <property type="entry name" value="RIBOSOMAL-PROTEIN-SERINE ACETYLTRANSFERASE"/>
    <property type="match status" value="1"/>
</dbReference>
<evidence type="ECO:0000313" key="3">
    <source>
        <dbReference type="Proteomes" id="UP000450000"/>
    </source>
</evidence>
<dbReference type="PANTHER" id="PTHR43441:SF10">
    <property type="entry name" value="ACETYLTRANSFERASE"/>
    <property type="match status" value="1"/>
</dbReference>
<dbReference type="OrthoDB" id="2061990at2"/>
<feature type="domain" description="N-acetyltransferase" evidence="1">
    <location>
        <begin position="16"/>
        <end position="180"/>
    </location>
</feature>
<dbReference type="AlphaFoldDB" id="A0A6N7KXF1"/>
<keyword evidence="2" id="KW-0808">Transferase</keyword>
<accession>A0A6N7KXF1</accession>
<name>A0A6N7KXF1_9ACTN</name>